<dbReference type="EMBL" id="CP120733">
    <property type="protein sequence ID" value="WFD09324.1"/>
    <property type="molecule type" value="Genomic_DNA"/>
</dbReference>
<evidence type="ECO:0000313" key="2">
    <source>
        <dbReference type="Proteomes" id="UP001222800"/>
    </source>
</evidence>
<proteinExistence type="predicted"/>
<dbReference type="RefSeq" id="WP_277731249.1">
    <property type="nucleotide sequence ID" value="NZ_CP120733.1"/>
</dbReference>
<sequence length="48" mass="5599">MKKLGIVMTILLIFWDILQGSISVENLLVGMFVCLFVYKFNKENFITK</sequence>
<reference evidence="1 2" key="1">
    <citation type="submission" date="2023-03" db="EMBL/GenBank/DDBJ databases">
        <title>Complete genome sequence of Tepidibacter sp. SWIR-1, isolated from a deep-sea hydrothermal vent.</title>
        <authorList>
            <person name="Li X."/>
        </authorList>
    </citation>
    <scope>NUCLEOTIDE SEQUENCE [LARGE SCALE GENOMIC DNA]</scope>
    <source>
        <strain evidence="1 2">SWIR-1</strain>
    </source>
</reference>
<protein>
    <submittedName>
        <fullName evidence="1">Uncharacterized protein</fullName>
    </submittedName>
</protein>
<dbReference type="Proteomes" id="UP001222800">
    <property type="component" value="Chromosome"/>
</dbReference>
<keyword evidence="2" id="KW-1185">Reference proteome</keyword>
<accession>A0ABY8E8X2</accession>
<gene>
    <name evidence="1" type="ORF">P4S50_13120</name>
</gene>
<evidence type="ECO:0000313" key="1">
    <source>
        <dbReference type="EMBL" id="WFD09324.1"/>
    </source>
</evidence>
<organism evidence="1 2">
    <name type="scientific">Tepidibacter hydrothermalis</name>
    <dbReference type="NCBI Taxonomy" id="3036126"/>
    <lineage>
        <taxon>Bacteria</taxon>
        <taxon>Bacillati</taxon>
        <taxon>Bacillota</taxon>
        <taxon>Clostridia</taxon>
        <taxon>Peptostreptococcales</taxon>
        <taxon>Peptostreptococcaceae</taxon>
        <taxon>Tepidibacter</taxon>
    </lineage>
</organism>
<name>A0ABY8E8X2_9FIRM</name>